<gene>
    <name evidence="1" type="ORF">SDC9_197190</name>
</gene>
<dbReference type="EMBL" id="VSSQ01112934">
    <property type="protein sequence ID" value="MPN49568.1"/>
    <property type="molecule type" value="Genomic_DNA"/>
</dbReference>
<sequence length="70" mass="8266">MPVPDLPKNHEYFFYQDRVNHDLNTVASHNVVVQHQQKYNVDYRAESQINPVPELNDRTKDNVEIARSCQ</sequence>
<organism evidence="1">
    <name type="scientific">bioreactor metagenome</name>
    <dbReference type="NCBI Taxonomy" id="1076179"/>
    <lineage>
        <taxon>unclassified sequences</taxon>
        <taxon>metagenomes</taxon>
        <taxon>ecological metagenomes</taxon>
    </lineage>
</organism>
<dbReference type="AlphaFoldDB" id="A0A645IE24"/>
<comment type="caution">
    <text evidence="1">The sequence shown here is derived from an EMBL/GenBank/DDBJ whole genome shotgun (WGS) entry which is preliminary data.</text>
</comment>
<proteinExistence type="predicted"/>
<protein>
    <submittedName>
        <fullName evidence="1">Uncharacterized protein</fullName>
    </submittedName>
</protein>
<reference evidence="1" key="1">
    <citation type="submission" date="2019-08" db="EMBL/GenBank/DDBJ databases">
        <authorList>
            <person name="Kucharzyk K."/>
            <person name="Murdoch R.W."/>
            <person name="Higgins S."/>
            <person name="Loffler F."/>
        </authorList>
    </citation>
    <scope>NUCLEOTIDE SEQUENCE</scope>
</reference>
<evidence type="ECO:0000313" key="1">
    <source>
        <dbReference type="EMBL" id="MPN49568.1"/>
    </source>
</evidence>
<name>A0A645IE24_9ZZZZ</name>
<accession>A0A645IE24</accession>